<feature type="transmembrane region" description="Helical" evidence="10">
    <location>
        <begin position="61"/>
        <end position="87"/>
    </location>
</feature>
<feature type="transmembrane region" description="Helical" evidence="10">
    <location>
        <begin position="250"/>
        <end position="272"/>
    </location>
</feature>
<evidence type="ECO:0000256" key="3">
    <source>
        <dbReference type="ARBA" id="ARBA00022449"/>
    </source>
</evidence>
<dbReference type="Proteomes" id="UP000035159">
    <property type="component" value="Chromosome"/>
</dbReference>
<evidence type="ECO:0000256" key="4">
    <source>
        <dbReference type="ARBA" id="ARBA00022475"/>
    </source>
</evidence>
<dbReference type="PANTHER" id="PTHR43298:SF2">
    <property type="entry name" value="FMN_FAD EXPORTER YEEO-RELATED"/>
    <property type="match status" value="1"/>
</dbReference>
<evidence type="ECO:0000313" key="11">
    <source>
        <dbReference type="EMBL" id="AKI96922.1"/>
    </source>
</evidence>
<evidence type="ECO:0000256" key="8">
    <source>
        <dbReference type="ARBA" id="ARBA00023136"/>
    </source>
</evidence>
<feature type="transmembrane region" description="Helical" evidence="10">
    <location>
        <begin position="202"/>
        <end position="224"/>
    </location>
</feature>
<keyword evidence="4" id="KW-1003">Cell membrane</keyword>
<keyword evidence="3" id="KW-0050">Antiport</keyword>
<name>A0A0G2Z5S2_9BACT</name>
<dbReference type="CDD" id="cd13142">
    <property type="entry name" value="MATE_like_12"/>
    <property type="match status" value="1"/>
</dbReference>
<dbReference type="STRING" id="1330330.IX53_02785"/>
<evidence type="ECO:0000256" key="10">
    <source>
        <dbReference type="SAM" id="Phobius"/>
    </source>
</evidence>
<keyword evidence="7" id="KW-0406">Ion transport</keyword>
<dbReference type="InterPro" id="IPR048279">
    <property type="entry name" value="MdtK-like"/>
</dbReference>
<evidence type="ECO:0000256" key="1">
    <source>
        <dbReference type="ARBA" id="ARBA00004651"/>
    </source>
</evidence>
<protein>
    <recommendedName>
        <fullName evidence="9">Multidrug-efflux transporter</fullName>
    </recommendedName>
</protein>
<dbReference type="GO" id="GO:0005886">
    <property type="term" value="C:plasma membrane"/>
    <property type="evidence" value="ECO:0007669"/>
    <property type="project" value="UniProtKB-SubCell"/>
</dbReference>
<feature type="transmembrane region" description="Helical" evidence="10">
    <location>
        <begin position="292"/>
        <end position="312"/>
    </location>
</feature>
<dbReference type="PATRIC" id="fig|1330330.3.peg.560"/>
<dbReference type="InterPro" id="IPR050222">
    <property type="entry name" value="MATE_MdtK"/>
</dbReference>
<feature type="transmembrane region" description="Helical" evidence="10">
    <location>
        <begin position="324"/>
        <end position="346"/>
    </location>
</feature>
<evidence type="ECO:0000256" key="5">
    <source>
        <dbReference type="ARBA" id="ARBA00022692"/>
    </source>
</evidence>
<feature type="transmembrane region" description="Helical" evidence="10">
    <location>
        <begin position="141"/>
        <end position="163"/>
    </location>
</feature>
<feature type="transmembrane region" description="Helical" evidence="10">
    <location>
        <begin position="99"/>
        <end position="121"/>
    </location>
</feature>
<dbReference type="KEGG" id="kpf:IX53_02785"/>
<dbReference type="AlphaFoldDB" id="A0A0G2Z5S2"/>
<dbReference type="InterPro" id="IPR002528">
    <property type="entry name" value="MATE_fam"/>
</dbReference>
<dbReference type="EMBL" id="CP011232">
    <property type="protein sequence ID" value="AKI96922.1"/>
    <property type="molecule type" value="Genomic_DNA"/>
</dbReference>
<evidence type="ECO:0000256" key="9">
    <source>
        <dbReference type="ARBA" id="ARBA00031636"/>
    </source>
</evidence>
<keyword evidence="6 10" id="KW-1133">Transmembrane helix</keyword>
<keyword evidence="8 10" id="KW-0472">Membrane</keyword>
<dbReference type="GO" id="GO:0042910">
    <property type="term" value="F:xenobiotic transmembrane transporter activity"/>
    <property type="evidence" value="ECO:0007669"/>
    <property type="project" value="InterPro"/>
</dbReference>
<feature type="transmembrane region" description="Helical" evidence="10">
    <location>
        <begin position="423"/>
        <end position="444"/>
    </location>
</feature>
<dbReference type="NCBIfam" id="TIGR00797">
    <property type="entry name" value="matE"/>
    <property type="match status" value="1"/>
</dbReference>
<dbReference type="PIRSF" id="PIRSF006603">
    <property type="entry name" value="DinF"/>
    <property type="match status" value="1"/>
</dbReference>
<accession>A0A0G2Z5S2</accession>
<organism evidence="11 12">
    <name type="scientific">Kosmotoga pacifica</name>
    <dbReference type="NCBI Taxonomy" id="1330330"/>
    <lineage>
        <taxon>Bacteria</taxon>
        <taxon>Thermotogati</taxon>
        <taxon>Thermotogota</taxon>
        <taxon>Thermotogae</taxon>
        <taxon>Kosmotogales</taxon>
        <taxon>Kosmotogaceae</taxon>
        <taxon>Kosmotoga</taxon>
    </lineage>
</organism>
<evidence type="ECO:0000256" key="6">
    <source>
        <dbReference type="ARBA" id="ARBA00022989"/>
    </source>
</evidence>
<feature type="transmembrane region" description="Helical" evidence="10">
    <location>
        <begin position="366"/>
        <end position="387"/>
    </location>
</feature>
<evidence type="ECO:0000256" key="2">
    <source>
        <dbReference type="ARBA" id="ARBA00022448"/>
    </source>
</evidence>
<feature type="transmembrane region" description="Helical" evidence="10">
    <location>
        <begin position="394"/>
        <end position="417"/>
    </location>
</feature>
<reference evidence="11 12" key="1">
    <citation type="submission" date="2015-04" db="EMBL/GenBank/DDBJ databases">
        <title>Complete Genome Sequence of Kosmotoga pacifica SLHLJ1.</title>
        <authorList>
            <person name="Jiang L.J."/>
            <person name="Shao Z.Z."/>
            <person name="Jebbar M."/>
        </authorList>
    </citation>
    <scope>NUCLEOTIDE SEQUENCE [LARGE SCALE GENOMIC DNA]</scope>
    <source>
        <strain evidence="11 12">SLHLJ1</strain>
    </source>
</reference>
<comment type="subcellular location">
    <subcellularLocation>
        <location evidence="1">Cell membrane</location>
        <topology evidence="1">Multi-pass membrane protein</topology>
    </subcellularLocation>
</comment>
<proteinExistence type="predicted"/>
<feature type="transmembrane region" description="Helical" evidence="10">
    <location>
        <begin position="175"/>
        <end position="196"/>
    </location>
</feature>
<sequence>MDIEGDGAVKRVDVLNEDMTSALFKLAWPAVLSMLFQTLYNITDAFWLGKLGKLEISAPTIAWPAIFLVLSLGGGITVASLALVAQYTGKGNDELARKAAGQALSVTFSFAIIVGIIGGFYSKEFLLLLKIPSEMIPYTRSYMSTIFFGTPLAFGLFAVSSIFTGWGDAVTPMKLTAFSVLFNAVLDPLMIFGIGFPALGVFGAALATVISRGIVLFYALYLLFSDKKGFGLRLKDLIPSKGMISKILKVGLPSSFGNSITSLAFLIIIAMISRYGSVATAAVGVGNRVTSIATMFSFGLAQATSTMVGQYLGAGENAKAYKVVWKSSAWNMLVVGAICTLTFVFGREVTMVFINEPDVLLEGIRYFRIVSLSVPFFATFNIFDAALRGAGHTVLSMFINISRLWVIRIPLIHYFGASMGTTGIWYAMLISNLLIAAVSAVIILSKTWLRRVI</sequence>
<keyword evidence="12" id="KW-1185">Reference proteome</keyword>
<evidence type="ECO:0000256" key="7">
    <source>
        <dbReference type="ARBA" id="ARBA00023065"/>
    </source>
</evidence>
<keyword evidence="2" id="KW-0813">Transport</keyword>
<dbReference type="Pfam" id="PF01554">
    <property type="entry name" value="MatE"/>
    <property type="match status" value="2"/>
</dbReference>
<feature type="transmembrane region" description="Helical" evidence="10">
    <location>
        <begin position="26"/>
        <end position="49"/>
    </location>
</feature>
<dbReference type="GO" id="GO:0006811">
    <property type="term" value="P:monoatomic ion transport"/>
    <property type="evidence" value="ECO:0007669"/>
    <property type="project" value="UniProtKB-KW"/>
</dbReference>
<dbReference type="GO" id="GO:0015297">
    <property type="term" value="F:antiporter activity"/>
    <property type="evidence" value="ECO:0007669"/>
    <property type="project" value="UniProtKB-KW"/>
</dbReference>
<evidence type="ECO:0000313" key="12">
    <source>
        <dbReference type="Proteomes" id="UP000035159"/>
    </source>
</evidence>
<gene>
    <name evidence="11" type="ORF">IX53_02785</name>
</gene>
<dbReference type="PANTHER" id="PTHR43298">
    <property type="entry name" value="MULTIDRUG RESISTANCE PROTEIN NORM-RELATED"/>
    <property type="match status" value="1"/>
</dbReference>
<keyword evidence="5 10" id="KW-0812">Transmembrane</keyword>